<dbReference type="KEGG" id="theu:HPC62_10965"/>
<dbReference type="GO" id="GO:0016226">
    <property type="term" value="P:iron-sulfur cluster assembly"/>
    <property type="evidence" value="ECO:0007669"/>
    <property type="project" value="InterPro"/>
</dbReference>
<comment type="similarity">
    <text evidence="1">Belongs to the iron-sulfur cluster assembly SufBD family.</text>
</comment>
<keyword evidence="5" id="KW-1185">Reference proteome</keyword>
<evidence type="ECO:0000256" key="1">
    <source>
        <dbReference type="ARBA" id="ARBA00043967"/>
    </source>
</evidence>
<dbReference type="EMBL" id="CP053661">
    <property type="protein sequence ID" value="QKD82634.1"/>
    <property type="molecule type" value="Genomic_DNA"/>
</dbReference>
<dbReference type="InterPro" id="IPR011542">
    <property type="entry name" value="SUF_FeS_clus_asmbl_SufD"/>
</dbReference>
<evidence type="ECO:0000259" key="3">
    <source>
        <dbReference type="Pfam" id="PF19295"/>
    </source>
</evidence>
<reference evidence="4 5" key="1">
    <citation type="submission" date="2020-05" db="EMBL/GenBank/DDBJ databases">
        <title>Complete genome sequence of of a novel Thermoleptolyngbya strain isolated from hot springs of Ganzi, Sichuan China.</title>
        <authorList>
            <person name="Tang J."/>
            <person name="Daroch M."/>
            <person name="Li L."/>
            <person name="Waleron K."/>
            <person name="Waleron M."/>
            <person name="Waleron M."/>
        </authorList>
    </citation>
    <scope>NUCLEOTIDE SEQUENCE [LARGE SCALE GENOMIC DNA]</scope>
    <source>
        <strain evidence="4 5">PKUAC-SCTA183</strain>
    </source>
</reference>
<dbReference type="InterPro" id="IPR000825">
    <property type="entry name" value="SUF_FeS_clus_asmbl_SufBD_core"/>
</dbReference>
<dbReference type="AlphaFoldDB" id="A0A6M8B6L1"/>
<gene>
    <name evidence="4" type="primary">sufD</name>
    <name evidence="4" type="ORF">HPC62_10965</name>
</gene>
<organism evidence="4 5">
    <name type="scientific">Thermoleptolyngbya sichuanensis A183</name>
    <dbReference type="NCBI Taxonomy" id="2737172"/>
    <lineage>
        <taxon>Bacteria</taxon>
        <taxon>Bacillati</taxon>
        <taxon>Cyanobacteriota</taxon>
        <taxon>Cyanophyceae</taxon>
        <taxon>Oculatellales</taxon>
        <taxon>Oculatellaceae</taxon>
        <taxon>Thermoleptolyngbya</taxon>
        <taxon>Thermoleptolyngbya sichuanensis</taxon>
    </lineage>
</organism>
<proteinExistence type="inferred from homology"/>
<dbReference type="Proteomes" id="UP000505210">
    <property type="component" value="Chromosome"/>
</dbReference>
<protein>
    <submittedName>
        <fullName evidence="4">Fe-S cluster assembly protein SufD</fullName>
    </submittedName>
</protein>
<feature type="domain" description="SUF system FeS cluster assembly SufBD core" evidence="2">
    <location>
        <begin position="189"/>
        <end position="424"/>
    </location>
</feature>
<evidence type="ECO:0000259" key="2">
    <source>
        <dbReference type="Pfam" id="PF01458"/>
    </source>
</evidence>
<dbReference type="Pfam" id="PF01458">
    <property type="entry name" value="SUFBD_core"/>
    <property type="match status" value="1"/>
</dbReference>
<dbReference type="SUPFAM" id="SSF101960">
    <property type="entry name" value="Stabilizer of iron transporter SufD"/>
    <property type="match status" value="1"/>
</dbReference>
<accession>A0A6M8B6L1</accession>
<evidence type="ECO:0000313" key="4">
    <source>
        <dbReference type="EMBL" id="QKD82634.1"/>
    </source>
</evidence>
<dbReference type="Pfam" id="PF19295">
    <property type="entry name" value="SufBD_N"/>
    <property type="match status" value="1"/>
</dbReference>
<name>A0A6M8B6L1_9CYAN</name>
<dbReference type="NCBIfam" id="TIGR01981">
    <property type="entry name" value="sufD"/>
    <property type="match status" value="1"/>
</dbReference>
<dbReference type="RefSeq" id="WP_172355603.1">
    <property type="nucleotide sequence ID" value="NZ_CP053661.1"/>
</dbReference>
<dbReference type="InterPro" id="IPR045595">
    <property type="entry name" value="SufBD_N"/>
</dbReference>
<dbReference type="PANTHER" id="PTHR43575">
    <property type="entry name" value="PROTEIN ABCI7, CHLOROPLASTIC"/>
    <property type="match status" value="1"/>
</dbReference>
<evidence type="ECO:0000313" key="5">
    <source>
        <dbReference type="Proteomes" id="UP000505210"/>
    </source>
</evidence>
<dbReference type="InterPro" id="IPR037284">
    <property type="entry name" value="SUF_FeS_clus_asmbl_SufBD_sf"/>
</dbReference>
<dbReference type="InterPro" id="IPR055346">
    <property type="entry name" value="Fe-S_cluster_assembly_SufBD"/>
</dbReference>
<feature type="domain" description="SUF system FeS cluster assembly SufBD N-terminal" evidence="3">
    <location>
        <begin position="23"/>
        <end position="184"/>
    </location>
</feature>
<dbReference type="PANTHER" id="PTHR43575:SF1">
    <property type="entry name" value="PROTEIN ABCI7, CHLOROPLASTIC"/>
    <property type="match status" value="1"/>
</dbReference>
<sequence length="451" mass="49107">MTVQVSPEVNTPISQAAALRAEFLQHLRQLAQAIPSRIASLEPLRNRALGQLQEQEFPTNRDEEWRFNDLSALLSLKLTTAETNPVVQLDDLEAFFMPETASRRLVFVNGVYSESLSALGDLPSGVTVANLAGLDAAWTERLQPYLAQQPNAEELFTTLNTAGLSDVAVVFVPKNVEAAEPIRLLFVSTAADPPTFSQPRVLVIAEANSSITLLEDYLAIADGADDSYFVNPVTEIWLGDNASVNHTRLQRDSRTAVHIGKTAVSLKRSARYTCNALSLGAALSRHHLEVHPTGDQAEVTLNGLTVATGDQESDLHSAIALRQPHCTTRQLQKNIVGDRAHVIFNGKVFVPQAAQLTDAGQLNRNLLLSSKARIDTKPQLEIVADNVKCTHGATVSQLEADEVFYLQSRGIDAASAQQLLIYAFAYEILEKIPIASLRESLASSPLFCPNS</sequence>